<dbReference type="Pfam" id="PF06165">
    <property type="entry name" value="GH94_b-supersand"/>
    <property type="match status" value="2"/>
</dbReference>
<sequence length="2835" mass="325370">MLFNKDREGNKDNRIIHFKDVLLTPEELENHAREIAKNHTVFHDKKSLKYLLKRLDNNFHKIASVYEGLNKAVVEKHELSPASEWLLDNFYKVEEQVKEARQNLSREQFLKLETRNAGYLKGYPRAYEIALEYISHTDGKLEEKLLISYIKAYQSQRVMTIAEVWSLSLMIRCALIENIRIVCEKIHEKHTAWQKAEKSALLLEEEMIQAIKQNITLQGRVNAPYIEHLLRVLRHKDLETGEVVTYLEKKLKDFNTSIKELVDEEHKEQAAKKIAIGNAITSLNIVATLNWNDIFESLSVVEEILRQDPNGVYHQLDFDSRDYYRSHVEKIARRLNVEETRVARKAIEAAEANAEFYEGDKRKHVGYYLLDEGRKSLFESLEATETRYSLYNKSSSTYLLPIIGVTILIVFMAIVYGGRFIENQGAGLLFLVGLVVLIPAADVAVVFTNWLLTNLFPPTFLPRIEYREGLPREAFTMVVVPTLLSNDKRAKELIGQLEVFYLANKEDHLYFALVGDYKDADAEELLEDQTIIDTAMEEVKKLNKKYKKNIFYFFHRKRQFCDKQNKWMGWERKRGALLELNDLIMGEKGTSYTIVSGDIENLKEVKYAITIDADTQLPIDAAKKLIGIASHPLNKPIIDEKKRIVTEGYGLIQPRIGVNIESANKSFFSKTFASPGGIDSYSVANSDVYQDLFGTGIFTGKGIYHIETFNKVLKEAIPDHTILSHDLLEGSYVRAGLATDFQLIDDYPSKYSGYMIRLHRWVRGDWQLTKWLFPTIKNRQGETVKNPLSTLSKWQILDNLRRSLVPVSLLLLFLLGIVIFPGPVIFWIGLGIFTIFFPLLISVLDYLEERVNQALNERMTADLIVKLKSSFYQSLLKFMFLPYEAYMMVDAIVKSLYRVFISKENLLQWVPAADIEKNLKNDKQSTITRMKSGIYIGIATLLIILFIAPYNILYFIPIVIAWGIGPYAAFEISKETEKTKEGLPEDDLLQLRKIARKTWGYYEDFAGEENNYLPPDNYQVFPPNKIAYRTSPTNIGFLLMSILSARDFGYLSTGEMFNRIEKTIATIERMDRWKGHLYNWYDTRTLEILRPYYVSTVDSGNFVSYLMTVKEGLKEYLEKPIIDMKLPEGILDTIMLMEKEKPINTGKLDSILQENNLTVYQLIELIEELKEIPQEDGSHWYRRFNDMIAIYQKEVDTFFPSKTALNKLEIASLHRLSLQHLKETYENILSKLNEEKEVRKELLKKIHHIEETIKKGKLLIERINTLAETTAFTHLYDKKRGLFSIGYNVDEERLTNSYYDLLASEVRTTSYLAIVRREVPQNHWFKLGRAMSIVDGNRGLVSWTGTMFEYFMPYLVMKNYENTLMEESYATAVKAQKSYCQDKGLPWGISESGYYAFDMSLNYQYKAFGIPNLGLKRGLAKDMVVSPYSTFLALPFAPMEAMKNMKALAREKLEGTYGFYEAIDYTPRTVSSGKGPEVVKSFMAHHQGMIIAALNNYFNQDIMQKRFHRDPVIQAGEILLQERVPSRIIVTKQYQETIEPTRSTEGKHERVVRVYGMPEEPLPQCHFLSNGRYSVVLTNVGTGYSRMEKLQITRWREDPITGKDGTHIFIKHLNSNKLWTTAVEPVNIRPDGYKVEFSQEKAAFFRTDENIDTHTEIVVSPEDNVEVRKVTLTNHGNEVANMEITSYFEIVMTYQAADIAHPAFSNLFVRTELVQEEESLIASRRPREHGEEAKWIFHTVAVDGETTGGLQYETNRGAFIGRGKSISNAIALKQPLKGTVGIVLDPIMSLRKNIKVPAGKAVTISFITGIDDSKEQVIDLVKKYRDGAAIQRAFQLATTRSQVETSYLNLKPEEIKLYQEMISPILFLSPMRRRFKEFLEENKKPQSGLWAYGISGDLPILLVTIKNSEGISRISQLLKAHEYWRIKGLSVDLVILNEDESNYLQPLQQLINETVFASQGRYMVDQPGGIFIRSASIMPPEDRILLYAVSRIVIKAEGAALQKQLEVKEEEIAIEDKEKTFIKSKVKYISHEEALDLDYYNGYGGFSKDGRQYIIRLKEKQYTPAPWINVIANEKFGFIVTERGASFSWAENSRENKLTPWSNDPVTDPSGEIIYIRDEETGELWSITAAPIREKESYTIAHGLGYSTFKHHSQGILQELTMFVPKEDPIKINLVKLKNTSNSERKLTLTYYLRPVLGVSDQNTQQHIVTEKHDTTEGILITNPYNGDFEGRIAFAAASETLGSYTCDRREFIGPGRDLSNPAALKRERLLNKSGGGFDPCVALQVSVKLAENEEKELAFFFGQTQDLEKIDSMLGAYRSIEKSRAALEEVQNYWLELVGTIQVETPDLSMNLMLNQWLIYQTISCRIWARSAFYQSGGAYGFRDQLQDAMNMVYPLSTATRHQILLHCAHQFVEGDVQHWWHPGAGDKGIRTRFSDDLLWLPYAVVEYIHNTGDYSILEEEVAFLEEEPLREHEDERYGIPRRSQEKASVYEHCIRSIERGLNFGENGIPLMGSGDWNDGMNTVGNKGKGESVWLGWFLYTILKGFAKLCDSMREEERGKRYIDYAKKIAESIEKNAWDGEWYIRAFYDDGSPLGSSQNTECKIDSLAQSWSIISKGGKEDRSKKAMKAVEQYLVKKDEGLILLFTPPFDKSDQNPGYIKGYVPGVRENGGQYTHAATWVIKAFAMAGKGDKAWELFNLINPINHTRTPLECATYKLEPYVMAADVYAVSPHIGRGGWSWYTGVSGWMYKVGVEDIVGLKKNADKLMIDPCIPKEWKEYKIKYRYKATYYNIIVKNPEGKNKGIQELLLDGNKLQEKYISLTDDKKEHQVEVII</sequence>
<dbReference type="InterPro" id="IPR011013">
    <property type="entry name" value="Gal_mutarotase_sf_dom"/>
</dbReference>
<feature type="domain" description="Glycosyl hydrolase 94 supersandwich" evidence="5">
    <location>
        <begin position="2051"/>
        <end position="2320"/>
    </location>
</feature>
<dbReference type="InterPro" id="IPR019282">
    <property type="entry name" value="Glycoamylase-like_cons_dom"/>
</dbReference>
<dbReference type="GO" id="GO:0016757">
    <property type="term" value="F:glycosyltransferase activity"/>
    <property type="evidence" value="ECO:0007669"/>
    <property type="project" value="UniProtKB-KW"/>
</dbReference>
<dbReference type="RefSeq" id="WP_090443692.1">
    <property type="nucleotide sequence ID" value="NZ_FOHU01000009.1"/>
</dbReference>
<dbReference type="Gene3D" id="2.60.420.10">
    <property type="entry name" value="Maltose phosphorylase, domain 3"/>
    <property type="match status" value="1"/>
</dbReference>
<keyword evidence="4" id="KW-1133">Transmembrane helix</keyword>
<feature type="transmembrane region" description="Helical" evidence="4">
    <location>
        <begin position="826"/>
        <end position="847"/>
    </location>
</feature>
<protein>
    <submittedName>
        <fullName evidence="8">Cellobiose phosphorylase</fullName>
    </submittedName>
</protein>
<dbReference type="STRING" id="426128.SAMN05660297_02200"/>
<feature type="transmembrane region" description="Helical" evidence="4">
    <location>
        <begin position="428"/>
        <end position="452"/>
    </location>
</feature>
<reference evidence="8 9" key="1">
    <citation type="submission" date="2016-10" db="EMBL/GenBank/DDBJ databases">
        <authorList>
            <person name="de Groot N.N."/>
        </authorList>
    </citation>
    <scope>NUCLEOTIDE SEQUENCE [LARGE SCALE GENOMIC DNA]</scope>
    <source>
        <strain evidence="8 9">DSM 18979</strain>
    </source>
</reference>
<keyword evidence="2" id="KW-0808">Transferase</keyword>
<dbReference type="InterPro" id="IPR037018">
    <property type="entry name" value="GH65_N"/>
</dbReference>
<keyword evidence="4" id="KW-0812">Transmembrane</keyword>
<keyword evidence="1" id="KW-0328">Glycosyltransferase</keyword>
<feature type="coiled-coil region" evidence="3">
    <location>
        <begin position="1215"/>
        <end position="1252"/>
    </location>
</feature>
<dbReference type="OrthoDB" id="9769991at2"/>
<dbReference type="EMBL" id="FOHU01000009">
    <property type="protein sequence ID" value="SET37424.1"/>
    <property type="molecule type" value="Genomic_DNA"/>
</dbReference>
<keyword evidence="4" id="KW-0472">Membrane</keyword>
<evidence type="ECO:0000256" key="1">
    <source>
        <dbReference type="ARBA" id="ARBA00022676"/>
    </source>
</evidence>
<dbReference type="InterPro" id="IPR037820">
    <property type="entry name" value="GH94N_NdvB"/>
</dbReference>
<dbReference type="SMART" id="SM01068">
    <property type="entry name" value="CBM_X"/>
    <property type="match status" value="2"/>
</dbReference>
<dbReference type="Proteomes" id="UP000199568">
    <property type="component" value="Unassembled WGS sequence"/>
</dbReference>
<gene>
    <name evidence="8" type="ORF">SAMN05660297_02200</name>
</gene>
<evidence type="ECO:0000259" key="7">
    <source>
        <dbReference type="Pfam" id="PF17167"/>
    </source>
</evidence>
<keyword evidence="9" id="KW-1185">Reference proteome</keyword>
<dbReference type="GO" id="GO:0030246">
    <property type="term" value="F:carbohydrate binding"/>
    <property type="evidence" value="ECO:0007669"/>
    <property type="project" value="InterPro"/>
</dbReference>
<proteinExistence type="predicted"/>
<dbReference type="Gene3D" id="1.50.10.10">
    <property type="match status" value="1"/>
</dbReference>
<dbReference type="GO" id="GO:0005975">
    <property type="term" value="P:carbohydrate metabolic process"/>
    <property type="evidence" value="ECO:0007669"/>
    <property type="project" value="InterPro"/>
</dbReference>
<keyword evidence="3" id="KW-0175">Coiled coil</keyword>
<organism evidence="8 9">
    <name type="scientific">Natronincola peptidivorans</name>
    <dbReference type="NCBI Taxonomy" id="426128"/>
    <lineage>
        <taxon>Bacteria</taxon>
        <taxon>Bacillati</taxon>
        <taxon>Bacillota</taxon>
        <taxon>Clostridia</taxon>
        <taxon>Peptostreptococcales</taxon>
        <taxon>Natronincolaceae</taxon>
        <taxon>Natronincola</taxon>
    </lineage>
</organism>
<dbReference type="CDD" id="cd11756">
    <property type="entry name" value="GH94N_ChvB_NdvB_1_like"/>
    <property type="match status" value="1"/>
</dbReference>
<dbReference type="Pfam" id="PF17167">
    <property type="entry name" value="Glyco_hydro_94"/>
    <property type="match status" value="1"/>
</dbReference>
<evidence type="ECO:0000313" key="9">
    <source>
        <dbReference type="Proteomes" id="UP000199568"/>
    </source>
</evidence>
<feature type="domain" description="Glycosyl hydrolase 94 catalytic" evidence="7">
    <location>
        <begin position="2334"/>
        <end position="2759"/>
    </location>
</feature>
<feature type="domain" description="Glycosyl hydrolase 94 supersandwich" evidence="5">
    <location>
        <begin position="1549"/>
        <end position="1826"/>
    </location>
</feature>
<evidence type="ECO:0000256" key="3">
    <source>
        <dbReference type="SAM" id="Coils"/>
    </source>
</evidence>
<dbReference type="InterPro" id="IPR052047">
    <property type="entry name" value="GH94_Enzymes"/>
</dbReference>
<dbReference type="InterPro" id="IPR012341">
    <property type="entry name" value="6hp_glycosidase-like_sf"/>
</dbReference>
<dbReference type="Gene3D" id="1.50.10.140">
    <property type="match status" value="1"/>
</dbReference>
<accession>A0A1I0DYA5</accession>
<evidence type="ECO:0000256" key="2">
    <source>
        <dbReference type="ARBA" id="ARBA00022679"/>
    </source>
</evidence>
<feature type="domain" description="Glycoamylase-like" evidence="6">
    <location>
        <begin position="1298"/>
        <end position="1510"/>
    </location>
</feature>
<feature type="transmembrane region" description="Helical" evidence="4">
    <location>
        <begin position="397"/>
        <end position="416"/>
    </location>
</feature>
<dbReference type="InterPro" id="IPR037824">
    <property type="entry name" value="GH94N_2_NdvB"/>
</dbReference>
<dbReference type="PANTHER" id="PTHR37469:SF2">
    <property type="entry name" value="CELLOBIONIC ACID PHOSPHORYLASE"/>
    <property type="match status" value="1"/>
</dbReference>
<dbReference type="Pfam" id="PF10091">
    <property type="entry name" value="Glycoamylase"/>
    <property type="match status" value="1"/>
</dbReference>
<dbReference type="SUPFAM" id="SSF48208">
    <property type="entry name" value="Six-hairpin glycosidases"/>
    <property type="match status" value="1"/>
</dbReference>
<name>A0A1I0DYA5_9FIRM</name>
<dbReference type="InterPro" id="IPR033432">
    <property type="entry name" value="GH94_catalytic"/>
</dbReference>
<evidence type="ECO:0000259" key="5">
    <source>
        <dbReference type="Pfam" id="PF06165"/>
    </source>
</evidence>
<dbReference type="InterPro" id="IPR010383">
    <property type="entry name" value="Glyco_hydrolase_94_b-supersand"/>
</dbReference>
<dbReference type="InterPro" id="IPR008928">
    <property type="entry name" value="6-hairpin_glycosidase_sf"/>
</dbReference>
<dbReference type="PANTHER" id="PTHR37469">
    <property type="entry name" value="CELLOBIONIC ACID PHOSPHORYLASE-RELATED"/>
    <property type="match status" value="1"/>
</dbReference>
<evidence type="ECO:0000313" key="8">
    <source>
        <dbReference type="EMBL" id="SET37424.1"/>
    </source>
</evidence>
<evidence type="ECO:0000256" key="4">
    <source>
        <dbReference type="SAM" id="Phobius"/>
    </source>
</evidence>
<evidence type="ECO:0000259" key="6">
    <source>
        <dbReference type="Pfam" id="PF10091"/>
    </source>
</evidence>
<feature type="transmembrane region" description="Helical" evidence="4">
    <location>
        <begin position="933"/>
        <end position="964"/>
    </location>
</feature>
<dbReference type="CDD" id="cd11753">
    <property type="entry name" value="GH94N_ChvB_NdvB_2_like"/>
    <property type="match status" value="1"/>
</dbReference>
<dbReference type="SUPFAM" id="SSF74650">
    <property type="entry name" value="Galactose mutarotase-like"/>
    <property type="match status" value="2"/>
</dbReference>
<dbReference type="Gene3D" id="2.70.98.40">
    <property type="entry name" value="Glycoside hydrolase, family 65, N-terminal domain"/>
    <property type="match status" value="2"/>
</dbReference>